<evidence type="ECO:0000313" key="4">
    <source>
        <dbReference type="EMBL" id="ETX01068.1"/>
    </source>
</evidence>
<comment type="caution">
    <text evidence="4">The sequence shown here is derived from an EMBL/GenBank/DDBJ whole genome shotgun (WGS) entry which is preliminary data.</text>
</comment>
<dbReference type="EMBL" id="AZHW01000274">
    <property type="protein sequence ID" value="ETX01068.1"/>
    <property type="molecule type" value="Genomic_DNA"/>
</dbReference>
<sequence>MSSDPIYLEKHGDIAHLVLNRPEKRNALSRQVWEAIPRLTQAIEADRDIKVVIVRGATPVAFSAGADIAEFDEVHATPETARQYDGLIREAYDALHGLDRPTIAMISGVCYGGGCALALSCDLRYADDTAKFCIPPARLGLVYTLLETKRLYDLVGPSKTKEMLMGARVIEAEEALQVGIATRLFSQDELERETLAFAEQLCGLSQVTIRAVKQVVAEIEQGACDDNERTHALIAEGFTKPDYLEGRDAFLSKRTAAFTYR</sequence>
<proteinExistence type="inferred from homology"/>
<name>W4LSW0_ENTF1</name>
<dbReference type="AlphaFoldDB" id="W4LSW0"/>
<evidence type="ECO:0000256" key="3">
    <source>
        <dbReference type="RuleBase" id="RU003707"/>
    </source>
</evidence>
<dbReference type="InterPro" id="IPR018376">
    <property type="entry name" value="Enoyl-CoA_hyd/isom_CS"/>
</dbReference>
<dbReference type="PROSITE" id="PS00166">
    <property type="entry name" value="ENOYL_COA_HYDRATASE"/>
    <property type="match status" value="1"/>
</dbReference>
<gene>
    <name evidence="4" type="ORF">ETSY1_08880</name>
</gene>
<dbReference type="InterPro" id="IPR001753">
    <property type="entry name" value="Enoyl-CoA_hydra/iso"/>
</dbReference>
<evidence type="ECO:0000256" key="1">
    <source>
        <dbReference type="ARBA" id="ARBA00005254"/>
    </source>
</evidence>
<keyword evidence="5" id="KW-1185">Reference proteome</keyword>
<accession>W4LSW0</accession>
<dbReference type="HOGENOM" id="CLU_009834_7_3_7"/>
<dbReference type="Gene3D" id="1.10.12.10">
    <property type="entry name" value="Lyase 2-enoyl-coa Hydratase, Chain A, domain 2"/>
    <property type="match status" value="1"/>
</dbReference>
<dbReference type="PANTHER" id="PTHR11941">
    <property type="entry name" value="ENOYL-COA HYDRATASE-RELATED"/>
    <property type="match status" value="1"/>
</dbReference>
<protein>
    <recommendedName>
        <fullName evidence="6">Enoyl-CoA hydratase</fullName>
    </recommendedName>
</protein>
<reference evidence="4 5" key="1">
    <citation type="journal article" date="2014" name="Nature">
        <title>An environmental bacterial taxon with a large and distinct metabolic repertoire.</title>
        <authorList>
            <person name="Wilson M.C."/>
            <person name="Mori T."/>
            <person name="Ruckert C."/>
            <person name="Uria A.R."/>
            <person name="Helf M.J."/>
            <person name="Takada K."/>
            <person name="Gernert C."/>
            <person name="Steffens U.A."/>
            <person name="Heycke N."/>
            <person name="Schmitt S."/>
            <person name="Rinke C."/>
            <person name="Helfrich E.J."/>
            <person name="Brachmann A.O."/>
            <person name="Gurgui C."/>
            <person name="Wakimoto T."/>
            <person name="Kracht M."/>
            <person name="Crusemann M."/>
            <person name="Hentschel U."/>
            <person name="Abe I."/>
            <person name="Matsunaga S."/>
            <person name="Kalinowski J."/>
            <person name="Takeyama H."/>
            <person name="Piel J."/>
        </authorList>
    </citation>
    <scope>NUCLEOTIDE SEQUENCE [LARGE SCALE GENOMIC DNA]</scope>
    <source>
        <strain evidence="5">TSY1</strain>
    </source>
</reference>
<dbReference type="CDD" id="cd06558">
    <property type="entry name" value="crotonase-like"/>
    <property type="match status" value="1"/>
</dbReference>
<dbReference type="GO" id="GO:0006635">
    <property type="term" value="P:fatty acid beta-oxidation"/>
    <property type="evidence" value="ECO:0007669"/>
    <property type="project" value="TreeGrafter"/>
</dbReference>
<dbReference type="InterPro" id="IPR014748">
    <property type="entry name" value="Enoyl-CoA_hydra_C"/>
</dbReference>
<dbReference type="GO" id="GO:0016829">
    <property type="term" value="F:lyase activity"/>
    <property type="evidence" value="ECO:0007669"/>
    <property type="project" value="UniProtKB-KW"/>
</dbReference>
<comment type="similarity">
    <text evidence="1 3">Belongs to the enoyl-CoA hydratase/isomerase family.</text>
</comment>
<keyword evidence="2" id="KW-0456">Lyase</keyword>
<evidence type="ECO:0008006" key="6">
    <source>
        <dbReference type="Google" id="ProtNLM"/>
    </source>
</evidence>
<dbReference type="Gene3D" id="3.90.226.10">
    <property type="entry name" value="2-enoyl-CoA Hydratase, Chain A, domain 1"/>
    <property type="match status" value="1"/>
</dbReference>
<organism evidence="4 5">
    <name type="scientific">Entotheonella factor</name>
    <dbReference type="NCBI Taxonomy" id="1429438"/>
    <lineage>
        <taxon>Bacteria</taxon>
        <taxon>Pseudomonadati</taxon>
        <taxon>Nitrospinota/Tectimicrobiota group</taxon>
        <taxon>Candidatus Tectimicrobiota</taxon>
        <taxon>Candidatus Entotheonellia</taxon>
        <taxon>Candidatus Entotheonellales</taxon>
        <taxon>Candidatus Entotheonellaceae</taxon>
        <taxon>Candidatus Entotheonella</taxon>
    </lineage>
</organism>
<dbReference type="Pfam" id="PF00378">
    <property type="entry name" value="ECH_1"/>
    <property type="match status" value="1"/>
</dbReference>
<evidence type="ECO:0000256" key="2">
    <source>
        <dbReference type="ARBA" id="ARBA00023239"/>
    </source>
</evidence>
<dbReference type="InterPro" id="IPR029045">
    <property type="entry name" value="ClpP/crotonase-like_dom_sf"/>
</dbReference>
<evidence type="ECO:0000313" key="5">
    <source>
        <dbReference type="Proteomes" id="UP000019141"/>
    </source>
</evidence>
<dbReference type="PANTHER" id="PTHR11941:SF54">
    <property type="entry name" value="ENOYL-COA HYDRATASE, MITOCHONDRIAL"/>
    <property type="match status" value="1"/>
</dbReference>
<dbReference type="SUPFAM" id="SSF52096">
    <property type="entry name" value="ClpP/crotonase"/>
    <property type="match status" value="1"/>
</dbReference>
<dbReference type="Proteomes" id="UP000019141">
    <property type="component" value="Unassembled WGS sequence"/>
</dbReference>